<sequence>MPPLEPLEPLNDLPAAARTIARTTIEAVDAALAGDVIAFEEATARLALCEPEQVRLVLGNVVRDLLEHLNPDGLASDDLLELIRSCARRAFTWYPTIDVNALIVVLTGALGLQEDEDETKPRRYTPAQVAQHAPLFITELLSQPRPAPLTLPQYLRAAFDQLRTAELNEMP</sequence>
<proteinExistence type="predicted"/>
<evidence type="ECO:0000313" key="2">
    <source>
        <dbReference type="Proteomes" id="UP001501074"/>
    </source>
</evidence>
<accession>A0ABP6Z5T5</accession>
<gene>
    <name evidence="1" type="ORF">GCM10022223_12950</name>
</gene>
<protein>
    <submittedName>
        <fullName evidence="1">Uncharacterized protein</fullName>
    </submittedName>
</protein>
<evidence type="ECO:0000313" key="1">
    <source>
        <dbReference type="EMBL" id="GAA3598967.1"/>
    </source>
</evidence>
<name>A0ABP6Z5T5_9ACTN</name>
<dbReference type="RefSeq" id="WP_231489202.1">
    <property type="nucleotide sequence ID" value="NZ_BAAAZO010000002.1"/>
</dbReference>
<comment type="caution">
    <text evidence="1">The sequence shown here is derived from an EMBL/GenBank/DDBJ whole genome shotgun (WGS) entry which is preliminary data.</text>
</comment>
<keyword evidence="2" id="KW-1185">Reference proteome</keyword>
<dbReference type="EMBL" id="BAAAZO010000002">
    <property type="protein sequence ID" value="GAA3598967.1"/>
    <property type="molecule type" value="Genomic_DNA"/>
</dbReference>
<dbReference type="Proteomes" id="UP001501074">
    <property type="component" value="Unassembled WGS sequence"/>
</dbReference>
<reference evidence="2" key="1">
    <citation type="journal article" date="2019" name="Int. J. Syst. Evol. Microbiol.">
        <title>The Global Catalogue of Microorganisms (GCM) 10K type strain sequencing project: providing services to taxonomists for standard genome sequencing and annotation.</title>
        <authorList>
            <consortium name="The Broad Institute Genomics Platform"/>
            <consortium name="The Broad Institute Genome Sequencing Center for Infectious Disease"/>
            <person name="Wu L."/>
            <person name="Ma J."/>
        </authorList>
    </citation>
    <scope>NUCLEOTIDE SEQUENCE [LARGE SCALE GENOMIC DNA]</scope>
    <source>
        <strain evidence="2">JCM 16902</strain>
    </source>
</reference>
<organism evidence="1 2">
    <name type="scientific">Kineosporia mesophila</name>
    <dbReference type="NCBI Taxonomy" id="566012"/>
    <lineage>
        <taxon>Bacteria</taxon>
        <taxon>Bacillati</taxon>
        <taxon>Actinomycetota</taxon>
        <taxon>Actinomycetes</taxon>
        <taxon>Kineosporiales</taxon>
        <taxon>Kineosporiaceae</taxon>
        <taxon>Kineosporia</taxon>
    </lineage>
</organism>